<keyword evidence="1" id="KW-0067">ATP-binding</keyword>
<keyword evidence="2" id="KW-1185">Reference proteome</keyword>
<dbReference type="Proteomes" id="UP001549207">
    <property type="component" value="Unassembled WGS sequence"/>
</dbReference>
<evidence type="ECO:0000313" key="1">
    <source>
        <dbReference type="EMBL" id="MET3773018.1"/>
    </source>
</evidence>
<sequence length="403" mass="44133">MSKALTADEAIVSCRNLWKVYGPDPHRYVSAHNAGVGALDGHTAAVRDLTFDVRPGEKLVVMGLSGSGKSTLIRCLTRLVEPTSGEVIIGGRDVTKMEPAELRGLRRDECSMVFQHFGLFGHRTVLQNAAYGLEIKGVSRKEREQRARDVLDTVGLSGWENRYPSELSGGMKQRVGLARALASDPQILFFDEPFSALDPLIRRDLQDELLRLAKDIKKTFIFITHDMAEALKLGDRIIIMKDGQIVQVGTPEEILLHPVDDYVRRFTADASRAHIVRVGTVASESKSISVETSAFDAVKVLDDSGNDSAIIVDSHGRPLGYINRSKLLSVGHNDPVGSLHVPVPIISSDRTLHDATNLVMDGNNPVAVIDSEGRLVGVVDTRLLLAALVDLPDHRKEFADLSR</sequence>
<gene>
    <name evidence="1" type="ORF">ABIC98_002678</name>
</gene>
<protein>
    <submittedName>
        <fullName evidence="1">Glycine betaine/proline transport system ATP-binding protein</fullName>
    </submittedName>
</protein>
<evidence type="ECO:0000313" key="2">
    <source>
        <dbReference type="Proteomes" id="UP001549207"/>
    </source>
</evidence>
<accession>A0ACC6TH63</accession>
<comment type="caution">
    <text evidence="1">The sequence shown here is derived from an EMBL/GenBank/DDBJ whole genome shotgun (WGS) entry which is preliminary data.</text>
</comment>
<organism evidence="1 2">
    <name type="scientific">Arthrobacter nitrophenolicus</name>
    <dbReference type="NCBI Taxonomy" id="683150"/>
    <lineage>
        <taxon>Bacteria</taxon>
        <taxon>Bacillati</taxon>
        <taxon>Actinomycetota</taxon>
        <taxon>Actinomycetes</taxon>
        <taxon>Micrococcales</taxon>
        <taxon>Micrococcaceae</taxon>
        <taxon>Arthrobacter</taxon>
    </lineage>
</organism>
<name>A0ACC6TH63_9MICC</name>
<dbReference type="EMBL" id="JBEPNJ010000010">
    <property type="protein sequence ID" value="MET3773018.1"/>
    <property type="molecule type" value="Genomic_DNA"/>
</dbReference>
<reference evidence="1" key="1">
    <citation type="submission" date="2024-06" db="EMBL/GenBank/DDBJ databases">
        <title>Genomic Encyclopedia of Type Strains, Phase IV (KMG-IV): sequencing the most valuable type-strain genomes for metagenomic binning, comparative biology and taxonomic classification.</title>
        <authorList>
            <person name="Goeker M."/>
        </authorList>
    </citation>
    <scope>NUCLEOTIDE SEQUENCE</scope>
    <source>
        <strain evidence="1">SJCon</strain>
    </source>
</reference>
<keyword evidence="1" id="KW-0547">Nucleotide-binding</keyword>
<proteinExistence type="predicted"/>